<organism evidence="2 3">
    <name type="scientific">Caenorhabditis nigoni</name>
    <dbReference type="NCBI Taxonomy" id="1611254"/>
    <lineage>
        <taxon>Eukaryota</taxon>
        <taxon>Metazoa</taxon>
        <taxon>Ecdysozoa</taxon>
        <taxon>Nematoda</taxon>
        <taxon>Chromadorea</taxon>
        <taxon>Rhabditida</taxon>
        <taxon>Rhabditina</taxon>
        <taxon>Rhabditomorpha</taxon>
        <taxon>Rhabditoidea</taxon>
        <taxon>Rhabditidae</taxon>
        <taxon>Peloderinae</taxon>
        <taxon>Caenorhabditis</taxon>
    </lineage>
</organism>
<dbReference type="EMBL" id="PDUG01000006">
    <property type="protein sequence ID" value="PIC15738.1"/>
    <property type="molecule type" value="Genomic_DNA"/>
</dbReference>
<evidence type="ECO:0000256" key="1">
    <source>
        <dbReference type="SAM" id="MobiDB-lite"/>
    </source>
</evidence>
<dbReference type="OrthoDB" id="10266480at2759"/>
<reference evidence="3" key="1">
    <citation type="submission" date="2017-10" db="EMBL/GenBank/DDBJ databases">
        <title>Rapid genome shrinkage in a self-fertile nematode reveals novel sperm competition proteins.</title>
        <authorList>
            <person name="Yin D."/>
            <person name="Schwarz E.M."/>
            <person name="Thomas C.G."/>
            <person name="Felde R.L."/>
            <person name="Korf I.F."/>
            <person name="Cutter A.D."/>
            <person name="Schartner C.M."/>
            <person name="Ralston E.J."/>
            <person name="Meyer B.J."/>
            <person name="Haag E.S."/>
        </authorList>
    </citation>
    <scope>NUCLEOTIDE SEQUENCE [LARGE SCALE GENOMIC DNA]</scope>
    <source>
        <strain evidence="3">JU1422</strain>
    </source>
</reference>
<sequence>MSSRPTTNMERIFSSLDLSEDEVIRTPQPLMANGRIPIFDFNQIPAPSAEESGSQSETEFFTASQGTTPCSSAEDVPLTLELLTPGTSVETLRGPRTIWNTSLETRRRRMTKRQKQSKSAVPAKRSDLPSTSRQNDSTSDGSDSHQEERERTKKRKTKKRQGGNEENGNKDEGKEKTN</sequence>
<evidence type="ECO:0000313" key="3">
    <source>
        <dbReference type="Proteomes" id="UP000230233"/>
    </source>
</evidence>
<dbReference type="Proteomes" id="UP000230233">
    <property type="component" value="Chromosome X"/>
</dbReference>
<accession>A0A2G5SL28</accession>
<feature type="region of interest" description="Disordered" evidence="1">
    <location>
        <begin position="45"/>
        <end position="73"/>
    </location>
</feature>
<comment type="caution">
    <text evidence="2">The sequence shown here is derived from an EMBL/GenBank/DDBJ whole genome shotgun (WGS) entry which is preliminary data.</text>
</comment>
<protein>
    <submittedName>
        <fullName evidence="2">Uncharacterized protein</fullName>
    </submittedName>
</protein>
<feature type="compositionally biased region" description="Basic and acidic residues" evidence="1">
    <location>
        <begin position="142"/>
        <end position="151"/>
    </location>
</feature>
<keyword evidence="3" id="KW-1185">Reference proteome</keyword>
<name>A0A2G5SL28_9PELO</name>
<feature type="compositionally biased region" description="Basic residues" evidence="1">
    <location>
        <begin position="152"/>
        <end position="161"/>
    </location>
</feature>
<proteinExistence type="predicted"/>
<gene>
    <name evidence="2" type="primary">Cni-ZK899.3</name>
    <name evidence="2" type="synonym">Cnig_chr_X.g22599</name>
    <name evidence="2" type="ORF">B9Z55_022599</name>
</gene>
<evidence type="ECO:0000313" key="2">
    <source>
        <dbReference type="EMBL" id="PIC15738.1"/>
    </source>
</evidence>
<feature type="compositionally biased region" description="Basic residues" evidence="1">
    <location>
        <begin position="106"/>
        <end position="116"/>
    </location>
</feature>
<feature type="compositionally biased region" description="Polar residues" evidence="1">
    <location>
        <begin position="51"/>
        <end position="71"/>
    </location>
</feature>
<dbReference type="AlphaFoldDB" id="A0A2G5SL28"/>
<feature type="region of interest" description="Disordered" evidence="1">
    <location>
        <begin position="85"/>
        <end position="178"/>
    </location>
</feature>
<feature type="compositionally biased region" description="Basic and acidic residues" evidence="1">
    <location>
        <begin position="167"/>
        <end position="178"/>
    </location>
</feature>
<feature type="compositionally biased region" description="Polar residues" evidence="1">
    <location>
        <begin position="128"/>
        <end position="141"/>
    </location>
</feature>